<keyword evidence="3 7" id="KW-0812">Transmembrane</keyword>
<dbReference type="KEGG" id="cpro:CPRO_23890"/>
<feature type="transmembrane region" description="Helical" evidence="7">
    <location>
        <begin position="21"/>
        <end position="41"/>
    </location>
</feature>
<dbReference type="Proteomes" id="UP000068026">
    <property type="component" value="Chromosome"/>
</dbReference>
<evidence type="ECO:0000256" key="6">
    <source>
        <dbReference type="ARBA" id="ARBA00038076"/>
    </source>
</evidence>
<reference evidence="10 12" key="1">
    <citation type="journal article" date="2016" name="Genome Announc.">
        <title>Complete Genome Sequence of the Amino Acid-Fermenting Clostridium propionicum X2 (DSM 1682).</title>
        <authorList>
            <person name="Poehlein A."/>
            <person name="Schlien K."/>
            <person name="Chowdhury N.P."/>
            <person name="Gottschalk G."/>
            <person name="Buckel W."/>
            <person name="Daniel R."/>
        </authorList>
    </citation>
    <scope>NUCLEOTIDE SEQUENCE [LARGE SCALE GENOMIC DNA]</scope>
    <source>
        <strain evidence="10 12">X2</strain>
    </source>
</reference>
<feature type="transmembrane region" description="Helical" evidence="7">
    <location>
        <begin position="275"/>
        <end position="302"/>
    </location>
</feature>
<gene>
    <name evidence="10" type="primary">macB_1</name>
    <name evidence="10" type="ORF">CPRO_23890</name>
    <name evidence="11" type="ORF">SAMN02745151_02268</name>
</gene>
<comment type="similarity">
    <text evidence="6">Belongs to the ABC-4 integral membrane protein family.</text>
</comment>
<evidence type="ECO:0000313" key="11">
    <source>
        <dbReference type="EMBL" id="SHE94099.1"/>
    </source>
</evidence>
<dbReference type="InterPro" id="IPR003838">
    <property type="entry name" value="ABC3_permease_C"/>
</dbReference>
<evidence type="ECO:0000313" key="10">
    <source>
        <dbReference type="EMBL" id="AMJ41956.1"/>
    </source>
</evidence>
<evidence type="ECO:0000256" key="1">
    <source>
        <dbReference type="ARBA" id="ARBA00004651"/>
    </source>
</evidence>
<evidence type="ECO:0000256" key="4">
    <source>
        <dbReference type="ARBA" id="ARBA00022989"/>
    </source>
</evidence>
<dbReference type="EMBL" id="FQUA01000011">
    <property type="protein sequence ID" value="SHE94099.1"/>
    <property type="molecule type" value="Genomic_DNA"/>
</dbReference>
<organism evidence="11 13">
    <name type="scientific">Anaerotignum propionicum DSM 1682</name>
    <dbReference type="NCBI Taxonomy" id="991789"/>
    <lineage>
        <taxon>Bacteria</taxon>
        <taxon>Bacillati</taxon>
        <taxon>Bacillota</taxon>
        <taxon>Clostridia</taxon>
        <taxon>Lachnospirales</taxon>
        <taxon>Anaerotignaceae</taxon>
        <taxon>Anaerotignum</taxon>
    </lineage>
</organism>
<dbReference type="GO" id="GO:0005524">
    <property type="term" value="F:ATP binding"/>
    <property type="evidence" value="ECO:0007669"/>
    <property type="project" value="UniProtKB-KW"/>
</dbReference>
<keyword evidence="10" id="KW-0547">Nucleotide-binding</keyword>
<keyword evidence="4 7" id="KW-1133">Transmembrane helix</keyword>
<dbReference type="GO" id="GO:0016787">
    <property type="term" value="F:hydrolase activity"/>
    <property type="evidence" value="ECO:0007669"/>
    <property type="project" value="UniProtKB-KW"/>
</dbReference>
<evidence type="ECO:0000256" key="7">
    <source>
        <dbReference type="SAM" id="Phobius"/>
    </source>
</evidence>
<proteinExistence type="inferred from homology"/>
<sequence>MIFENIKLAMFSIRANKMRSFLTMLGMIIGISSVIAIVSLGDTMRSVVAGEYENFGSGLVVAYIDSPDGYYSMEQMFTKDDADQLMDAMDGKVTCVGFRSSTRADVKAGRKKEMVTLNGLAENPTVIKNPKIVYGRMLNNKDIIGKKKFVVLDKTTAANLFGQENVVGKSLKTTINNQAEELLIIGVFENTDSALMKLMQGGSFANAYIPESILVSPDEGQWGLSFWMSQDYDMTQLQNEIRAYIARMKNQPIENVTCYSAKEEMKSVDGVLSSLSAVVGAIAAISLVVGGIGIMNIMLVSVTERTREIGIRKALGARTKDIMIQFLIEAAAISAAGGIIGTILGISIVAIGGMIVGVGVVVKPTVVLIAVVFSAVVGLGFGLYPANKAAKKDPVEALRYE</sequence>
<evidence type="ECO:0000313" key="13">
    <source>
        <dbReference type="Proteomes" id="UP000184204"/>
    </source>
</evidence>
<feature type="transmembrane region" description="Helical" evidence="7">
    <location>
        <begin position="322"/>
        <end position="355"/>
    </location>
</feature>
<dbReference type="PANTHER" id="PTHR30572:SF4">
    <property type="entry name" value="ABC TRANSPORTER PERMEASE YTRF"/>
    <property type="match status" value="1"/>
</dbReference>
<dbReference type="Pfam" id="PF12704">
    <property type="entry name" value="MacB_PCD"/>
    <property type="match status" value="1"/>
</dbReference>
<name>A0A0X8VAC6_ANAPI</name>
<protein>
    <submittedName>
        <fullName evidence="11">ABC transport system permease protein</fullName>
    </submittedName>
    <submittedName>
        <fullName evidence="10">Macrolide export ATP-binding/permease protein MacB</fullName>
        <ecNumber evidence="10">3.6.3.-</ecNumber>
    </submittedName>
</protein>
<keyword evidence="5 7" id="KW-0472">Membrane</keyword>
<evidence type="ECO:0000256" key="5">
    <source>
        <dbReference type="ARBA" id="ARBA00023136"/>
    </source>
</evidence>
<evidence type="ECO:0000313" key="12">
    <source>
        <dbReference type="Proteomes" id="UP000068026"/>
    </source>
</evidence>
<evidence type="ECO:0000259" key="8">
    <source>
        <dbReference type="Pfam" id="PF02687"/>
    </source>
</evidence>
<dbReference type="GO" id="GO:0022857">
    <property type="term" value="F:transmembrane transporter activity"/>
    <property type="evidence" value="ECO:0007669"/>
    <property type="project" value="TreeGrafter"/>
</dbReference>
<feature type="transmembrane region" description="Helical" evidence="7">
    <location>
        <begin position="361"/>
        <end position="384"/>
    </location>
</feature>
<keyword evidence="10" id="KW-0067">ATP-binding</keyword>
<evidence type="ECO:0000256" key="3">
    <source>
        <dbReference type="ARBA" id="ARBA00022692"/>
    </source>
</evidence>
<dbReference type="GO" id="GO:0005886">
    <property type="term" value="C:plasma membrane"/>
    <property type="evidence" value="ECO:0007669"/>
    <property type="project" value="UniProtKB-SubCell"/>
</dbReference>
<dbReference type="AlphaFoldDB" id="A0A0X8VAC6"/>
<feature type="domain" description="ABC3 transporter permease C-terminal" evidence="8">
    <location>
        <begin position="281"/>
        <end position="394"/>
    </location>
</feature>
<dbReference type="InterPro" id="IPR025857">
    <property type="entry name" value="MacB_PCD"/>
</dbReference>
<dbReference type="EC" id="3.6.3.-" evidence="10"/>
<keyword evidence="12" id="KW-1185">Reference proteome</keyword>
<keyword evidence="2" id="KW-1003">Cell membrane</keyword>
<reference evidence="12" key="2">
    <citation type="submission" date="2016-01" db="EMBL/GenBank/DDBJ databases">
        <authorList>
            <person name="Poehlein A."/>
            <person name="Schlien K."/>
            <person name="Gottschalk G."/>
            <person name="Buckel W."/>
            <person name="Daniel R."/>
        </authorList>
    </citation>
    <scope>NUCLEOTIDE SEQUENCE [LARGE SCALE GENOMIC DNA]</scope>
    <source>
        <strain evidence="12">X2</strain>
    </source>
</reference>
<evidence type="ECO:0000256" key="2">
    <source>
        <dbReference type="ARBA" id="ARBA00022475"/>
    </source>
</evidence>
<dbReference type="PANTHER" id="PTHR30572">
    <property type="entry name" value="MEMBRANE COMPONENT OF TRANSPORTER-RELATED"/>
    <property type="match status" value="1"/>
</dbReference>
<keyword evidence="10" id="KW-0378">Hydrolase</keyword>
<comment type="subcellular location">
    <subcellularLocation>
        <location evidence="1">Cell membrane</location>
        <topology evidence="1">Multi-pass membrane protein</topology>
    </subcellularLocation>
</comment>
<accession>A0A0X8VAC6</accession>
<evidence type="ECO:0000259" key="9">
    <source>
        <dbReference type="Pfam" id="PF12704"/>
    </source>
</evidence>
<reference evidence="13" key="4">
    <citation type="submission" date="2016-11" db="EMBL/GenBank/DDBJ databases">
        <authorList>
            <person name="Jaros S."/>
            <person name="Januszkiewicz K."/>
            <person name="Wedrychowicz H."/>
        </authorList>
    </citation>
    <scope>NUCLEOTIDE SEQUENCE [LARGE SCALE GENOMIC DNA]</scope>
    <source>
        <strain evidence="13">DSM 1682</strain>
    </source>
</reference>
<reference evidence="11" key="3">
    <citation type="submission" date="2016-11" db="EMBL/GenBank/DDBJ databases">
        <authorList>
            <person name="Varghese N."/>
            <person name="Submissions S."/>
        </authorList>
    </citation>
    <scope>NUCLEOTIDE SEQUENCE</scope>
    <source>
        <strain evidence="11">DSM 1682</strain>
    </source>
</reference>
<dbReference type="Proteomes" id="UP000184204">
    <property type="component" value="Unassembled WGS sequence"/>
</dbReference>
<dbReference type="RefSeq" id="WP_066052007.1">
    <property type="nucleotide sequence ID" value="NZ_CP014223.1"/>
</dbReference>
<dbReference type="Pfam" id="PF02687">
    <property type="entry name" value="FtsX"/>
    <property type="match status" value="1"/>
</dbReference>
<dbReference type="InterPro" id="IPR050250">
    <property type="entry name" value="Macrolide_Exporter_MacB"/>
</dbReference>
<dbReference type="EMBL" id="CP014223">
    <property type="protein sequence ID" value="AMJ41956.1"/>
    <property type="molecule type" value="Genomic_DNA"/>
</dbReference>
<feature type="domain" description="MacB-like periplasmic core" evidence="9">
    <location>
        <begin position="20"/>
        <end position="243"/>
    </location>
</feature>